<dbReference type="EMBL" id="CP023036">
    <property type="protein sequence ID" value="AXY21628.1"/>
    <property type="molecule type" value="Genomic_DNA"/>
</dbReference>
<evidence type="ECO:0000256" key="3">
    <source>
        <dbReference type="ARBA" id="ARBA00022801"/>
    </source>
</evidence>
<dbReference type="InterPro" id="IPR017867">
    <property type="entry name" value="Tyr_phospatase_low_mol_wt"/>
</dbReference>
<proteinExistence type="inferred from homology"/>
<dbReference type="EC" id="3.1.3.48" evidence="2"/>
<dbReference type="PANTHER" id="PTHR11717:SF7">
    <property type="entry name" value="LOW MOLECULAR WEIGHT PHOSPHOTYROSINE PROTEIN PHOSPHATASE"/>
    <property type="match status" value="1"/>
</dbReference>
<dbReference type="InterPro" id="IPR050438">
    <property type="entry name" value="LMW_PTPase"/>
</dbReference>
<evidence type="ECO:0000313" key="5">
    <source>
        <dbReference type="EMBL" id="AXY21628.1"/>
    </source>
</evidence>
<name>A0A347W9T5_9PROT</name>
<keyword evidence="6" id="KW-1185">Reference proteome</keyword>
<dbReference type="CDD" id="cd16343">
    <property type="entry name" value="LMWPTP"/>
    <property type="match status" value="1"/>
</dbReference>
<dbReference type="SUPFAM" id="SSF52788">
    <property type="entry name" value="Phosphotyrosine protein phosphatases I"/>
    <property type="match status" value="1"/>
</dbReference>
<dbReference type="Pfam" id="PF01451">
    <property type="entry name" value="LMWPc"/>
    <property type="match status" value="1"/>
</dbReference>
<dbReference type="AlphaFoldDB" id="A0A347W9T5"/>
<protein>
    <recommendedName>
        <fullName evidence="2">protein-tyrosine-phosphatase</fullName>
        <ecNumber evidence="2">3.1.3.48</ecNumber>
    </recommendedName>
</protein>
<dbReference type="InterPro" id="IPR023485">
    <property type="entry name" value="Ptyr_pPase"/>
</dbReference>
<dbReference type="PANTHER" id="PTHR11717">
    <property type="entry name" value="LOW MOLECULAR WEIGHT PROTEIN TYROSINE PHOSPHATASE"/>
    <property type="match status" value="1"/>
</dbReference>
<dbReference type="OrthoDB" id="9784339at2"/>
<evidence type="ECO:0000256" key="2">
    <source>
        <dbReference type="ARBA" id="ARBA00013064"/>
    </source>
</evidence>
<organism evidence="5 6">
    <name type="scientific">Komagataeibacter saccharivorans</name>
    <dbReference type="NCBI Taxonomy" id="265959"/>
    <lineage>
        <taxon>Bacteria</taxon>
        <taxon>Pseudomonadati</taxon>
        <taxon>Pseudomonadota</taxon>
        <taxon>Alphaproteobacteria</taxon>
        <taxon>Acetobacterales</taxon>
        <taxon>Acetobacteraceae</taxon>
        <taxon>Komagataeibacter</taxon>
    </lineage>
</organism>
<keyword evidence="4" id="KW-0904">Protein phosphatase</keyword>
<evidence type="ECO:0000256" key="4">
    <source>
        <dbReference type="ARBA" id="ARBA00022912"/>
    </source>
</evidence>
<dbReference type="GeneID" id="98314126"/>
<dbReference type="KEGG" id="ksc:CD178_00826"/>
<reference evidence="5 6" key="1">
    <citation type="submission" date="2017-08" db="EMBL/GenBank/DDBJ databases">
        <title>Complete genome sequence of Gluconacetobacter saccharivorans CV1 isolated from Fermented Vinegar.</title>
        <authorList>
            <person name="Kim S.-Y."/>
        </authorList>
    </citation>
    <scope>NUCLEOTIDE SEQUENCE [LARGE SCALE GENOMIC DNA]</scope>
    <source>
        <strain evidence="5 6">CV1</strain>
    </source>
</reference>
<comment type="similarity">
    <text evidence="1">Belongs to the low molecular weight phosphotyrosine protein phosphatase family.</text>
</comment>
<dbReference type="GO" id="GO:0004725">
    <property type="term" value="F:protein tyrosine phosphatase activity"/>
    <property type="evidence" value="ECO:0007669"/>
    <property type="project" value="UniProtKB-EC"/>
</dbReference>
<dbReference type="InterPro" id="IPR036196">
    <property type="entry name" value="Ptyr_pPase_sf"/>
</dbReference>
<gene>
    <name evidence="5" type="primary">yfkJ</name>
    <name evidence="5" type="ORF">CD178_00826</name>
</gene>
<evidence type="ECO:0000256" key="1">
    <source>
        <dbReference type="ARBA" id="ARBA00011063"/>
    </source>
</evidence>
<dbReference type="Proteomes" id="UP000264120">
    <property type="component" value="Chromosome"/>
</dbReference>
<keyword evidence="3 5" id="KW-0378">Hydrolase</keyword>
<evidence type="ECO:0000313" key="6">
    <source>
        <dbReference type="Proteomes" id="UP000264120"/>
    </source>
</evidence>
<dbReference type="RefSeq" id="WP_110547500.1">
    <property type="nucleotide sequence ID" value="NZ_CP023036.1"/>
</dbReference>
<dbReference type="Gene3D" id="3.40.50.2300">
    <property type="match status" value="1"/>
</dbReference>
<dbReference type="SMART" id="SM00226">
    <property type="entry name" value="LMWPc"/>
    <property type="match status" value="1"/>
</dbReference>
<dbReference type="PRINTS" id="PR00719">
    <property type="entry name" value="LMWPTPASE"/>
</dbReference>
<sequence>MTESPAVLFVCTGNICRSPLAEGAFRHAARQAGLAVTVDSAGTGNWHAGAPPDRRACAVARRHGIDISGYRARVVKVADFDRFTHIIALDASHLEYLLSIRPAGYRAEVSLLMDHVPGMEGRDVVDPYYGSASGFDTTWQDVMAGVEALVRKLQRRS</sequence>
<accession>A0A347W9T5</accession>